<keyword evidence="2" id="KW-1185">Reference proteome</keyword>
<dbReference type="Proteomes" id="UP000007883">
    <property type="component" value="Chromosome"/>
</dbReference>
<dbReference type="STRING" id="983917.RGE_30190"/>
<protein>
    <submittedName>
        <fullName evidence="1">Uncharacterized protein</fullName>
    </submittedName>
</protein>
<dbReference type="RefSeq" id="WP_014429219.1">
    <property type="nucleotide sequence ID" value="NC_017075.1"/>
</dbReference>
<gene>
    <name evidence="1" type="ordered locus">RGE_30190</name>
</gene>
<name>I0HTM1_RUBGI</name>
<sequence length="189" mass="20208">MKWQPRGFGIRFGDCFCLGEKKLITRSARLVFRLMAVPVLMIVPGLASSEEIPVLHPAPNKLACKSAAIRLGEDANTVELCVLQGSFSHDKYLLKIGGSVVIQGIDDQTTTGIQASHKGKTVALRCPPQNVSPRATAAEIQQIVPGYTAEQAKAAADLMATSNLGMEVGRLCQVSVEGDAVMTVQVLFD</sequence>
<dbReference type="EMBL" id="AP012320">
    <property type="protein sequence ID" value="BAL96358.1"/>
    <property type="molecule type" value="Genomic_DNA"/>
</dbReference>
<evidence type="ECO:0000313" key="2">
    <source>
        <dbReference type="Proteomes" id="UP000007883"/>
    </source>
</evidence>
<organism evidence="1 2">
    <name type="scientific">Rubrivivax gelatinosus (strain NBRC 100245 / IL144)</name>
    <dbReference type="NCBI Taxonomy" id="983917"/>
    <lineage>
        <taxon>Bacteria</taxon>
        <taxon>Pseudomonadati</taxon>
        <taxon>Pseudomonadota</taxon>
        <taxon>Betaproteobacteria</taxon>
        <taxon>Burkholderiales</taxon>
        <taxon>Sphaerotilaceae</taxon>
        <taxon>Rubrivivax</taxon>
    </lineage>
</organism>
<reference evidence="1 2" key="1">
    <citation type="journal article" date="2012" name="J. Bacteriol.">
        <title>Complete genome sequence of phototrophic betaproteobacterium Rubrivivax gelatinosus IL144.</title>
        <authorList>
            <person name="Nagashima S."/>
            <person name="Kamimura A."/>
            <person name="Shimizu T."/>
            <person name="Nakamura-isaki S."/>
            <person name="Aono E."/>
            <person name="Sakamoto K."/>
            <person name="Ichikawa N."/>
            <person name="Nakazawa H."/>
            <person name="Sekine M."/>
            <person name="Yamazaki S."/>
            <person name="Fujita N."/>
            <person name="Shimada K."/>
            <person name="Hanada S."/>
            <person name="Nagashima K.V.P."/>
        </authorList>
    </citation>
    <scope>NUCLEOTIDE SEQUENCE [LARGE SCALE GENOMIC DNA]</scope>
    <source>
        <strain evidence="2">NBRC 100245 / IL144</strain>
    </source>
</reference>
<dbReference type="KEGG" id="rge:RGE_30190"/>
<evidence type="ECO:0000313" key="1">
    <source>
        <dbReference type="EMBL" id="BAL96358.1"/>
    </source>
</evidence>
<dbReference type="AlphaFoldDB" id="I0HTM1"/>
<dbReference type="HOGENOM" id="CLU_1433503_0_0_4"/>
<proteinExistence type="predicted"/>
<accession>I0HTM1</accession>